<gene>
    <name evidence="2" type="ORF">AQJ64_35540</name>
</gene>
<feature type="region of interest" description="Disordered" evidence="1">
    <location>
        <begin position="30"/>
        <end position="58"/>
    </location>
</feature>
<organism evidence="2 3">
    <name type="scientific">Streptomyces griseoruber</name>
    <dbReference type="NCBI Taxonomy" id="1943"/>
    <lineage>
        <taxon>Bacteria</taxon>
        <taxon>Bacillati</taxon>
        <taxon>Actinomycetota</taxon>
        <taxon>Actinomycetes</taxon>
        <taxon>Kitasatosporales</taxon>
        <taxon>Streptomycetaceae</taxon>
        <taxon>Streptomyces</taxon>
    </lineage>
</organism>
<name>A0A101SMP8_9ACTN</name>
<dbReference type="Proteomes" id="UP000052982">
    <property type="component" value="Unassembled WGS sequence"/>
</dbReference>
<comment type="caution">
    <text evidence="2">The sequence shown here is derived from an EMBL/GenBank/DDBJ whole genome shotgun (WGS) entry which is preliminary data.</text>
</comment>
<dbReference type="STRING" id="1943.AQJ64_35540"/>
<evidence type="ECO:0000256" key="1">
    <source>
        <dbReference type="SAM" id="MobiDB-lite"/>
    </source>
</evidence>
<proteinExistence type="predicted"/>
<protein>
    <submittedName>
        <fullName evidence="2">Uncharacterized protein</fullName>
    </submittedName>
</protein>
<keyword evidence="3" id="KW-1185">Reference proteome</keyword>
<evidence type="ECO:0000313" key="2">
    <source>
        <dbReference type="EMBL" id="KUN76902.1"/>
    </source>
</evidence>
<dbReference type="AlphaFoldDB" id="A0A101SMP8"/>
<reference evidence="2 3" key="1">
    <citation type="submission" date="2015-10" db="EMBL/GenBank/DDBJ databases">
        <title>Draft genome sequence of Streptomyces griseoruber DSM 40281, type strain for the species Streptomyces griseoruber.</title>
        <authorList>
            <person name="Ruckert C."/>
            <person name="Winkler A."/>
            <person name="Kalinowski J."/>
            <person name="Kampfer P."/>
            <person name="Glaeser S."/>
        </authorList>
    </citation>
    <scope>NUCLEOTIDE SEQUENCE [LARGE SCALE GENOMIC DNA]</scope>
    <source>
        <strain evidence="2 3">DSM 40281</strain>
    </source>
</reference>
<dbReference type="EMBL" id="LMWW01000063">
    <property type="protein sequence ID" value="KUN76902.1"/>
    <property type="molecule type" value="Genomic_DNA"/>
</dbReference>
<evidence type="ECO:0000313" key="3">
    <source>
        <dbReference type="Proteomes" id="UP000052982"/>
    </source>
</evidence>
<accession>A0A101SMP8</accession>
<sequence>MQRTDRAPGVAQAAGGVRLDAGRVLAPRPAAPVAADEHRGGGGQYEHQYDEGDGDLPGFPLFRLPAPLVPRR</sequence>